<dbReference type="Proteomes" id="UP000199182">
    <property type="component" value="Unassembled WGS sequence"/>
</dbReference>
<dbReference type="GO" id="GO:0004175">
    <property type="term" value="F:endopeptidase activity"/>
    <property type="evidence" value="ECO:0007669"/>
    <property type="project" value="UniProtKB-ARBA"/>
</dbReference>
<dbReference type="GO" id="GO:0006508">
    <property type="term" value="P:proteolysis"/>
    <property type="evidence" value="ECO:0007669"/>
    <property type="project" value="UniProtKB-KW"/>
</dbReference>
<sequence length="261" mass="29224">MTSLLKKSPAVSYCIITFLLSGLLLLLHFVFPAAGGYSVSFPQYAPTLGALVFCLLTGNPAAFTDILKRLRPQRAHLKWYACAVLLPVSLIALSALPLPMLELRYQPWGGDARFYILNIIFMLFGCFGEEIGWRGFLLPALQKRFSPFAGSLIIGTVWGVWHINFSYGILGFLLFTITTIELSAIMAWIYNQTSGSVLAMGIFHLLLNICSRLWLWGRFGVTLYAVQAAVFGIACVIILVISRKDFFRRPYLTEREESHAL</sequence>
<evidence type="ECO:0000313" key="4">
    <source>
        <dbReference type="Proteomes" id="UP000199182"/>
    </source>
</evidence>
<dbReference type="PANTHER" id="PTHR35797">
    <property type="entry name" value="PROTEASE-RELATED"/>
    <property type="match status" value="1"/>
</dbReference>
<feature type="transmembrane region" description="Helical" evidence="1">
    <location>
        <begin position="79"/>
        <end position="100"/>
    </location>
</feature>
<evidence type="ECO:0000259" key="2">
    <source>
        <dbReference type="Pfam" id="PF02517"/>
    </source>
</evidence>
<feature type="domain" description="CAAX prenyl protease 2/Lysostaphin resistance protein A-like" evidence="2">
    <location>
        <begin position="115"/>
        <end position="209"/>
    </location>
</feature>
<keyword evidence="1" id="KW-0812">Transmembrane</keyword>
<dbReference type="InterPro" id="IPR003675">
    <property type="entry name" value="Rce1/LyrA-like_dom"/>
</dbReference>
<feature type="transmembrane region" description="Helical" evidence="1">
    <location>
        <begin position="43"/>
        <end position="67"/>
    </location>
</feature>
<feature type="transmembrane region" description="Helical" evidence="1">
    <location>
        <begin position="169"/>
        <end position="190"/>
    </location>
</feature>
<dbReference type="EMBL" id="FNID01000029">
    <property type="protein sequence ID" value="SDN70499.1"/>
    <property type="molecule type" value="Genomic_DNA"/>
</dbReference>
<dbReference type="GO" id="GO:0080120">
    <property type="term" value="P:CAAX-box protein maturation"/>
    <property type="evidence" value="ECO:0007669"/>
    <property type="project" value="UniProtKB-ARBA"/>
</dbReference>
<evidence type="ECO:0000256" key="1">
    <source>
        <dbReference type="SAM" id="Phobius"/>
    </source>
</evidence>
<feature type="transmembrane region" description="Helical" evidence="1">
    <location>
        <begin position="112"/>
        <end position="133"/>
    </location>
</feature>
<accession>A0A1H0DKC0</accession>
<keyword evidence="4" id="KW-1185">Reference proteome</keyword>
<feature type="transmembrane region" description="Helical" evidence="1">
    <location>
        <begin position="197"/>
        <end position="215"/>
    </location>
</feature>
<protein>
    <submittedName>
        <fullName evidence="3">CAAX protease self-immunity</fullName>
    </submittedName>
</protein>
<dbReference type="Pfam" id="PF02517">
    <property type="entry name" value="Rce1-like"/>
    <property type="match status" value="1"/>
</dbReference>
<proteinExistence type="predicted"/>
<keyword evidence="1" id="KW-1133">Transmembrane helix</keyword>
<dbReference type="STRING" id="258515.SAMN05192585_12910"/>
<reference evidence="3 4" key="1">
    <citation type="submission" date="2016-10" db="EMBL/GenBank/DDBJ databases">
        <authorList>
            <person name="de Groot N.N."/>
        </authorList>
    </citation>
    <scope>NUCLEOTIDE SEQUENCE [LARGE SCALE GENOMIC DNA]</scope>
    <source>
        <strain evidence="3 4">CGMCC 1.5012</strain>
    </source>
</reference>
<dbReference type="PANTHER" id="PTHR35797:SF1">
    <property type="entry name" value="PROTEASE"/>
    <property type="match status" value="1"/>
</dbReference>
<dbReference type="AlphaFoldDB" id="A0A1H0DKC0"/>
<keyword evidence="1" id="KW-0472">Membrane</keyword>
<gene>
    <name evidence="3" type="ORF">SAMN05192585_12910</name>
</gene>
<organism evidence="3 4">
    <name type="scientific">Acetanaerobacterium elongatum</name>
    <dbReference type="NCBI Taxonomy" id="258515"/>
    <lineage>
        <taxon>Bacteria</taxon>
        <taxon>Bacillati</taxon>
        <taxon>Bacillota</taxon>
        <taxon>Clostridia</taxon>
        <taxon>Eubacteriales</taxon>
        <taxon>Oscillospiraceae</taxon>
        <taxon>Acetanaerobacterium</taxon>
    </lineage>
</organism>
<feature type="transmembrane region" description="Helical" evidence="1">
    <location>
        <begin position="12"/>
        <end position="31"/>
    </location>
</feature>
<keyword evidence="3" id="KW-0645">Protease</keyword>
<feature type="transmembrane region" description="Helical" evidence="1">
    <location>
        <begin position="221"/>
        <end position="241"/>
    </location>
</feature>
<dbReference type="InterPro" id="IPR042150">
    <property type="entry name" value="MmRce1-like"/>
</dbReference>
<feature type="transmembrane region" description="Helical" evidence="1">
    <location>
        <begin position="145"/>
        <end position="163"/>
    </location>
</feature>
<keyword evidence="3" id="KW-0378">Hydrolase</keyword>
<evidence type="ECO:0000313" key="3">
    <source>
        <dbReference type="EMBL" id="SDN70499.1"/>
    </source>
</evidence>
<name>A0A1H0DKC0_9FIRM</name>